<dbReference type="OrthoDB" id="7676651at2"/>
<proteinExistence type="predicted"/>
<sequence>MLRLSLSKLLSLNAGFVDTLGFLALHGLLAAHVTGNLVTFGAAVVLETSGATAKLLALPVFCAVIVVARLASFWLIKRRWPVLKTMLSIQVAFLVVAASLMVTYGPFPKGDGWQAVLVGLALIGAMAIQNAAHRIHFGTSPPTTMMTGNITQAMIDLADGIWGWNPDSREATRRRMVEMLTSVAAFASGCALAAAAFTCSGSLCFLIPPMIGLLALVAQPGTPLGKLEVRGALSTTSSEG</sequence>
<name>A0A2W4CSH1_9HYPH</name>
<dbReference type="PANTHER" id="PTHR37314">
    <property type="entry name" value="SLR0142 PROTEIN"/>
    <property type="match status" value="1"/>
</dbReference>
<feature type="transmembrane region" description="Helical" evidence="1">
    <location>
        <begin position="183"/>
        <end position="208"/>
    </location>
</feature>
<keyword evidence="1" id="KW-0812">Transmembrane</keyword>
<keyword evidence="1" id="KW-1133">Transmembrane helix</keyword>
<dbReference type="InterPro" id="IPR010699">
    <property type="entry name" value="DUF1275"/>
</dbReference>
<organism evidence="2 3">
    <name type="scientific">Rhizobium tubonense</name>
    <dbReference type="NCBI Taxonomy" id="484088"/>
    <lineage>
        <taxon>Bacteria</taxon>
        <taxon>Pseudomonadati</taxon>
        <taxon>Pseudomonadota</taxon>
        <taxon>Alphaproteobacteria</taxon>
        <taxon>Hyphomicrobiales</taxon>
        <taxon>Rhizobiaceae</taxon>
        <taxon>Rhizobium/Agrobacterium group</taxon>
        <taxon>Rhizobium</taxon>
    </lineage>
</organism>
<keyword evidence="1" id="KW-0472">Membrane</keyword>
<dbReference type="RefSeq" id="WP_111159609.1">
    <property type="nucleotide sequence ID" value="NZ_PCDP01000020.1"/>
</dbReference>
<protein>
    <recommendedName>
        <fullName evidence="4">DUF1275 family protein</fullName>
    </recommendedName>
</protein>
<dbReference type="AlphaFoldDB" id="A0A2W4CSH1"/>
<feature type="transmembrane region" description="Helical" evidence="1">
    <location>
        <begin position="12"/>
        <end position="35"/>
    </location>
</feature>
<reference evidence="2 3" key="1">
    <citation type="journal article" date="2018" name="Sci. Rep.">
        <title>Rhizobium tumorigenes sp. nov., a novel plant tumorigenic bacterium isolated from cane gall tumors on thornless blackberry.</title>
        <authorList>
            <person name="Kuzmanovi N."/>
            <person name="Smalla K."/>
            <person name="Gronow S."/>
            <person name="PuBawska J."/>
        </authorList>
    </citation>
    <scope>NUCLEOTIDE SEQUENCE [LARGE SCALE GENOMIC DNA]</scope>
    <source>
        <strain evidence="2 3">CCBAU 85046</strain>
    </source>
</reference>
<dbReference type="EMBL" id="PCDP01000020">
    <property type="protein sequence ID" value="PZM15379.1"/>
    <property type="molecule type" value="Genomic_DNA"/>
</dbReference>
<feature type="transmembrane region" description="Helical" evidence="1">
    <location>
        <begin position="113"/>
        <end position="132"/>
    </location>
</feature>
<keyword evidence="3" id="KW-1185">Reference proteome</keyword>
<feature type="transmembrane region" description="Helical" evidence="1">
    <location>
        <begin position="55"/>
        <end position="75"/>
    </location>
</feature>
<dbReference type="Pfam" id="PF06912">
    <property type="entry name" value="DUF1275"/>
    <property type="match status" value="1"/>
</dbReference>
<evidence type="ECO:0000313" key="2">
    <source>
        <dbReference type="EMBL" id="PZM15379.1"/>
    </source>
</evidence>
<evidence type="ECO:0008006" key="4">
    <source>
        <dbReference type="Google" id="ProtNLM"/>
    </source>
</evidence>
<comment type="caution">
    <text evidence="2">The sequence shown here is derived from an EMBL/GenBank/DDBJ whole genome shotgun (WGS) entry which is preliminary data.</text>
</comment>
<gene>
    <name evidence="2" type="ORF">CPY51_07170</name>
</gene>
<accession>A0A2W4CSH1</accession>
<feature type="transmembrane region" description="Helical" evidence="1">
    <location>
        <begin position="87"/>
        <end position="107"/>
    </location>
</feature>
<evidence type="ECO:0000313" key="3">
    <source>
        <dbReference type="Proteomes" id="UP000248925"/>
    </source>
</evidence>
<evidence type="ECO:0000256" key="1">
    <source>
        <dbReference type="SAM" id="Phobius"/>
    </source>
</evidence>
<dbReference type="Proteomes" id="UP000248925">
    <property type="component" value="Unassembled WGS sequence"/>
</dbReference>
<dbReference type="PANTHER" id="PTHR37314:SF5">
    <property type="entry name" value="SLR0142 PROTEIN"/>
    <property type="match status" value="1"/>
</dbReference>